<evidence type="ECO:0000313" key="6">
    <source>
        <dbReference type="Proteomes" id="UP000295636"/>
    </source>
</evidence>
<dbReference type="Gene3D" id="1.10.10.60">
    <property type="entry name" value="Homeodomain-like"/>
    <property type="match status" value="1"/>
</dbReference>
<dbReference type="InterPro" id="IPR046532">
    <property type="entry name" value="DUF6597"/>
</dbReference>
<keyword evidence="1" id="KW-0805">Transcription regulation</keyword>
<dbReference type="PANTHER" id="PTHR46796:SF13">
    <property type="entry name" value="HTH-TYPE TRANSCRIPTIONAL ACTIVATOR RHAS"/>
    <property type="match status" value="1"/>
</dbReference>
<dbReference type="GO" id="GO:0003700">
    <property type="term" value="F:DNA-binding transcription factor activity"/>
    <property type="evidence" value="ECO:0007669"/>
    <property type="project" value="InterPro"/>
</dbReference>
<dbReference type="GO" id="GO:0043565">
    <property type="term" value="F:sequence-specific DNA binding"/>
    <property type="evidence" value="ECO:0007669"/>
    <property type="project" value="InterPro"/>
</dbReference>
<dbReference type="Pfam" id="PF20240">
    <property type="entry name" value="DUF6597"/>
    <property type="match status" value="1"/>
</dbReference>
<dbReference type="EMBL" id="SMRT01000012">
    <property type="protein sequence ID" value="TDF94733.1"/>
    <property type="molecule type" value="Genomic_DNA"/>
</dbReference>
<protein>
    <submittedName>
        <fullName evidence="5">AraC family transcriptional regulator</fullName>
    </submittedName>
</protein>
<dbReference type="PROSITE" id="PS01124">
    <property type="entry name" value="HTH_ARAC_FAMILY_2"/>
    <property type="match status" value="1"/>
</dbReference>
<organism evidence="5 6">
    <name type="scientific">Paenibacillus piri</name>
    <dbReference type="NCBI Taxonomy" id="2547395"/>
    <lineage>
        <taxon>Bacteria</taxon>
        <taxon>Bacillati</taxon>
        <taxon>Bacillota</taxon>
        <taxon>Bacilli</taxon>
        <taxon>Bacillales</taxon>
        <taxon>Paenibacillaceae</taxon>
        <taxon>Paenibacillus</taxon>
    </lineage>
</organism>
<dbReference type="AlphaFoldDB" id="A0A4R5KH71"/>
<dbReference type="OrthoDB" id="323290at2"/>
<comment type="caution">
    <text evidence="5">The sequence shown here is derived from an EMBL/GenBank/DDBJ whole genome shotgun (WGS) entry which is preliminary data.</text>
</comment>
<keyword evidence="6" id="KW-1185">Reference proteome</keyword>
<dbReference type="Pfam" id="PF12833">
    <property type="entry name" value="HTH_18"/>
    <property type="match status" value="1"/>
</dbReference>
<sequence>MLAYSPLQPSALQSERMDAHFRYREFPPGKSLEPYVACYWTIDADATDQPYLHRIIPDGCADIIFDLRARSFSTGAFVAGLMTAFAAMNLESRYSLFGIRFYSENVRRFFIYPVSELTGYHVLLEDIWGKEAGAIAEQVISADGTSEMIERVESFLSKALLQNETNSDQLLQSSMQYIYASQGMMPIRDLAEQLCYSERNIRRTFQKELGVSPKELSGIIRFQCLLQELYHGAPSRFTDIAVKYGYFDQSHLINSFKRFYGLAPGQVFR</sequence>
<dbReference type="InterPro" id="IPR050204">
    <property type="entry name" value="AraC_XylS_family_regulators"/>
</dbReference>
<dbReference type="SUPFAM" id="SSF46689">
    <property type="entry name" value="Homeodomain-like"/>
    <property type="match status" value="1"/>
</dbReference>
<name>A0A4R5KH71_9BACL</name>
<evidence type="ECO:0000256" key="1">
    <source>
        <dbReference type="ARBA" id="ARBA00023015"/>
    </source>
</evidence>
<evidence type="ECO:0000256" key="2">
    <source>
        <dbReference type="ARBA" id="ARBA00023125"/>
    </source>
</evidence>
<evidence type="ECO:0000259" key="4">
    <source>
        <dbReference type="PROSITE" id="PS01124"/>
    </source>
</evidence>
<evidence type="ECO:0000313" key="5">
    <source>
        <dbReference type="EMBL" id="TDF94733.1"/>
    </source>
</evidence>
<evidence type="ECO:0000256" key="3">
    <source>
        <dbReference type="ARBA" id="ARBA00023163"/>
    </source>
</evidence>
<gene>
    <name evidence="5" type="ORF">E1757_22520</name>
</gene>
<accession>A0A4R5KH71</accession>
<keyword evidence="3" id="KW-0804">Transcription</keyword>
<dbReference type="SMART" id="SM00342">
    <property type="entry name" value="HTH_ARAC"/>
    <property type="match status" value="1"/>
</dbReference>
<dbReference type="InterPro" id="IPR009057">
    <property type="entry name" value="Homeodomain-like_sf"/>
</dbReference>
<feature type="domain" description="HTH araC/xylS-type" evidence="4">
    <location>
        <begin position="168"/>
        <end position="269"/>
    </location>
</feature>
<dbReference type="PANTHER" id="PTHR46796">
    <property type="entry name" value="HTH-TYPE TRANSCRIPTIONAL ACTIVATOR RHAS-RELATED"/>
    <property type="match status" value="1"/>
</dbReference>
<reference evidence="5 6" key="1">
    <citation type="submission" date="2019-03" db="EMBL/GenBank/DDBJ databases">
        <title>This is whole genome sequence of Paenibacillus sp MS74 strain.</title>
        <authorList>
            <person name="Trinh H.N."/>
        </authorList>
    </citation>
    <scope>NUCLEOTIDE SEQUENCE [LARGE SCALE GENOMIC DNA]</scope>
    <source>
        <strain evidence="5 6">MS74</strain>
    </source>
</reference>
<dbReference type="Proteomes" id="UP000295636">
    <property type="component" value="Unassembled WGS sequence"/>
</dbReference>
<proteinExistence type="predicted"/>
<dbReference type="InterPro" id="IPR018060">
    <property type="entry name" value="HTH_AraC"/>
</dbReference>
<keyword evidence="2" id="KW-0238">DNA-binding</keyword>
<dbReference type="RefSeq" id="WP_133232321.1">
    <property type="nucleotide sequence ID" value="NZ_SMRT01000012.1"/>
</dbReference>